<evidence type="ECO:0000313" key="5">
    <source>
        <dbReference type="EMBL" id="CAK9016364.1"/>
    </source>
</evidence>
<accession>A0ABP0JPI0</accession>
<dbReference type="PROSITE" id="PS50053">
    <property type="entry name" value="UBIQUITIN_2"/>
    <property type="match status" value="1"/>
</dbReference>
<reference evidence="5 6" key="1">
    <citation type="submission" date="2024-02" db="EMBL/GenBank/DDBJ databases">
        <authorList>
            <person name="Chen Y."/>
            <person name="Shah S."/>
            <person name="Dougan E. K."/>
            <person name="Thang M."/>
            <person name="Chan C."/>
        </authorList>
    </citation>
    <scope>NUCLEOTIDE SEQUENCE [LARGE SCALE GENOMIC DNA]</scope>
</reference>
<feature type="repeat" description="WD" evidence="1">
    <location>
        <begin position="732"/>
        <end position="757"/>
    </location>
</feature>
<dbReference type="SMART" id="SM00320">
    <property type="entry name" value="WD40"/>
    <property type="match status" value="8"/>
</dbReference>
<dbReference type="InterPro" id="IPR046341">
    <property type="entry name" value="SET_dom_sf"/>
</dbReference>
<keyword evidence="6" id="KW-1185">Reference proteome</keyword>
<dbReference type="Pfam" id="PF00856">
    <property type="entry name" value="SET"/>
    <property type="match status" value="1"/>
</dbReference>
<organism evidence="5 6">
    <name type="scientific">Durusdinium trenchii</name>
    <dbReference type="NCBI Taxonomy" id="1381693"/>
    <lineage>
        <taxon>Eukaryota</taxon>
        <taxon>Sar</taxon>
        <taxon>Alveolata</taxon>
        <taxon>Dinophyceae</taxon>
        <taxon>Suessiales</taxon>
        <taxon>Symbiodiniaceae</taxon>
        <taxon>Durusdinium</taxon>
    </lineage>
</organism>
<sequence length="1062" mass="115514">MTSRAIWELGPLVASLTLHRCSSRQGERAKCRPSTLWRLSANCEAGVAQDFYRQGMDSPTQVLEWHKRGGGYFHQGLCAAHLAGRGWGLCVKDDVPVIPSGSVLVKTPSKLLWIAHESQSADVEEPLAPGESLPKASAALRRRLLTALQSPDPFVESMHPPDTMPLRLVAGSVSSDAPEAAKRALKGTSLLNHTLSLRTKLLKAVQPDLEKVKEKEAHWQACVWAQAVIMSRAFHVPKDSDRLVLIPIVDIANHAPTYKSANAEFRDNADGSISMVASRDIAPKEEVCICYGEHTNEQLLFCYGFVIPENPCQGLLCPLQFPDTPHRGELLHHSLSDHRRRHGRNPAAKAGPTLRRPSKLEPGSAEMVLGLKIFGLSEDEAQDLLALSVAEQHQALKPSFQEWVMALSFFESWRAELPRRISEQDLVPGSQAARELQQEAEELLDLAMTEVAAQLPLPLYLRYYCFTLPPSLLEHSRSEQCSVVLAVLDRPMTEMHVVVSTQTVGDAEAEPFFQGTWEGYRNDWDGEFGFRFLAEATFVITSLGRYVTPDGLEEETTVTLWAADSQKKLAVATVGSNSTVLDCYAYSEVFPRVVARLGKEYRLTQSCHRGMKDPWPDGHYSMEKLSQRSSSFARYLGGAYDCHGGFPAFCDAEEGRRAGMLNFKVISGIASVPFHPSTTVYELKQQLEAVTGVPPIQQELSCNLKPLSKNSETLSSEGVTNGELLILAVRAGSLAITASRDATARLWSVDSGECVRIFSGHSDAVLDVDFAPSGSSVLTASKDCTARIWMVETGECCAKLEGHTGAVVSAAFAPSGAQVVTASQDHTARVWTVDGTCSHLLDKHLGAVVAASFSPDGSRIITASTDCTARVWEPTFGDALLNLKGHSGGVILGKISPDGSQILTVAIDTQGVCVRDAASGSVLKRLADGQSVHDAAFSPDGHHIMAACYDWKCRIWSTETFEILQEMAHDAQVVSCRFSADGSFAVTICANQMALVWRVLTGELVHRLGHSGPVATASFSPDSTRMVTGEDCRGRVWDVVTGRCSVVLVGHRARLEAALVSP</sequence>
<dbReference type="InterPro" id="IPR029071">
    <property type="entry name" value="Ubiquitin-like_domsf"/>
</dbReference>
<feature type="repeat" description="WD" evidence="1">
    <location>
        <begin position="1007"/>
        <end position="1047"/>
    </location>
</feature>
<evidence type="ECO:0000259" key="3">
    <source>
        <dbReference type="PROSITE" id="PS50053"/>
    </source>
</evidence>
<dbReference type="PANTHER" id="PTHR19879:SF9">
    <property type="entry name" value="TRANSCRIPTION INITIATION FACTOR TFIID SUBUNIT 5"/>
    <property type="match status" value="1"/>
</dbReference>
<dbReference type="InterPro" id="IPR001214">
    <property type="entry name" value="SET_dom"/>
</dbReference>
<dbReference type="PROSITE" id="PS50082">
    <property type="entry name" value="WD_REPEATS_2"/>
    <property type="match status" value="5"/>
</dbReference>
<keyword evidence="1" id="KW-0853">WD repeat</keyword>
<dbReference type="Pfam" id="PF00240">
    <property type="entry name" value="ubiquitin"/>
    <property type="match status" value="1"/>
</dbReference>
<dbReference type="PANTHER" id="PTHR19879">
    <property type="entry name" value="TRANSCRIPTION INITIATION FACTOR TFIID"/>
    <property type="match status" value="1"/>
</dbReference>
<gene>
    <name evidence="5" type="ORF">SCF082_LOCUS13149</name>
</gene>
<dbReference type="PROSITE" id="PS50294">
    <property type="entry name" value="WD_REPEATS_REGION"/>
    <property type="match status" value="3"/>
</dbReference>
<dbReference type="Pfam" id="PF00400">
    <property type="entry name" value="WD40"/>
    <property type="match status" value="5"/>
</dbReference>
<protein>
    <submittedName>
        <fullName evidence="5">Vegetative incompatibility protein HET-E-1</fullName>
    </submittedName>
</protein>
<comment type="caution">
    <text evidence="5">The sequence shown here is derived from an EMBL/GenBank/DDBJ whole genome shotgun (WGS) entry which is preliminary data.</text>
</comment>
<dbReference type="Gene3D" id="2.130.10.10">
    <property type="entry name" value="YVTN repeat-like/Quinoprotein amine dehydrogenase"/>
    <property type="match status" value="3"/>
</dbReference>
<evidence type="ECO:0000313" key="6">
    <source>
        <dbReference type="Proteomes" id="UP001642464"/>
    </source>
</evidence>
<dbReference type="PROSITE" id="PS50280">
    <property type="entry name" value="SET"/>
    <property type="match status" value="1"/>
</dbReference>
<feature type="repeat" description="WD" evidence="1">
    <location>
        <begin position="841"/>
        <end position="873"/>
    </location>
</feature>
<dbReference type="Gene3D" id="3.90.1410.10">
    <property type="entry name" value="set domain protein methyltransferase, domain 1"/>
    <property type="match status" value="1"/>
</dbReference>
<feature type="region of interest" description="Disordered" evidence="2">
    <location>
        <begin position="336"/>
        <end position="360"/>
    </location>
</feature>
<evidence type="ECO:0000256" key="2">
    <source>
        <dbReference type="SAM" id="MobiDB-lite"/>
    </source>
</evidence>
<feature type="domain" description="Ubiquitin-like" evidence="3">
    <location>
        <begin position="661"/>
        <end position="730"/>
    </location>
</feature>
<dbReference type="CDD" id="cd10527">
    <property type="entry name" value="SET_LSMT"/>
    <property type="match status" value="1"/>
</dbReference>
<dbReference type="Proteomes" id="UP001642464">
    <property type="component" value="Unassembled WGS sequence"/>
</dbReference>
<dbReference type="SUPFAM" id="SSF50978">
    <property type="entry name" value="WD40 repeat-like"/>
    <property type="match status" value="1"/>
</dbReference>
<dbReference type="InterPro" id="IPR015943">
    <property type="entry name" value="WD40/YVTN_repeat-like_dom_sf"/>
</dbReference>
<dbReference type="SUPFAM" id="SSF54236">
    <property type="entry name" value="Ubiquitin-like"/>
    <property type="match status" value="1"/>
</dbReference>
<dbReference type="EMBL" id="CAXAMM010008113">
    <property type="protein sequence ID" value="CAK9016364.1"/>
    <property type="molecule type" value="Genomic_DNA"/>
</dbReference>
<dbReference type="InterPro" id="IPR000626">
    <property type="entry name" value="Ubiquitin-like_dom"/>
</dbReference>
<dbReference type="CDD" id="cd00200">
    <property type="entry name" value="WD40"/>
    <property type="match status" value="1"/>
</dbReference>
<dbReference type="SUPFAM" id="SSF82199">
    <property type="entry name" value="SET domain"/>
    <property type="match status" value="1"/>
</dbReference>
<evidence type="ECO:0000259" key="4">
    <source>
        <dbReference type="PROSITE" id="PS50280"/>
    </source>
</evidence>
<dbReference type="SMART" id="SM00213">
    <property type="entry name" value="UBQ"/>
    <property type="match status" value="1"/>
</dbReference>
<feature type="repeat" description="WD" evidence="1">
    <location>
        <begin position="800"/>
        <end position="834"/>
    </location>
</feature>
<proteinExistence type="predicted"/>
<dbReference type="InterPro" id="IPR001680">
    <property type="entry name" value="WD40_rpt"/>
</dbReference>
<feature type="domain" description="SET" evidence="4">
    <location>
        <begin position="75"/>
        <end position="292"/>
    </location>
</feature>
<dbReference type="Gene3D" id="3.10.20.90">
    <property type="entry name" value="Phosphatidylinositol 3-kinase Catalytic Subunit, Chain A, domain 1"/>
    <property type="match status" value="1"/>
</dbReference>
<name>A0ABP0JPI0_9DINO</name>
<dbReference type="InterPro" id="IPR036322">
    <property type="entry name" value="WD40_repeat_dom_sf"/>
</dbReference>
<evidence type="ECO:0000256" key="1">
    <source>
        <dbReference type="PROSITE-ProRule" id="PRU00221"/>
    </source>
</evidence>
<feature type="repeat" description="WD" evidence="1">
    <location>
        <begin position="758"/>
        <end position="799"/>
    </location>
</feature>